<dbReference type="SMART" id="SM00347">
    <property type="entry name" value="HTH_MARR"/>
    <property type="match status" value="1"/>
</dbReference>
<dbReference type="PROSITE" id="PS50995">
    <property type="entry name" value="HTH_MARR_2"/>
    <property type="match status" value="1"/>
</dbReference>
<dbReference type="RefSeq" id="WP_186895308.1">
    <property type="nucleotide sequence ID" value="NZ_WJBE01000023.1"/>
</dbReference>
<keyword evidence="2 5" id="KW-0238">DNA-binding</keyword>
<organism evidence="5 6">
    <name type="scientific">Acetobacterium malicum</name>
    <dbReference type="NCBI Taxonomy" id="52692"/>
    <lineage>
        <taxon>Bacteria</taxon>
        <taxon>Bacillati</taxon>
        <taxon>Bacillota</taxon>
        <taxon>Clostridia</taxon>
        <taxon>Eubacteriales</taxon>
        <taxon>Eubacteriaceae</taxon>
        <taxon>Acetobacterium</taxon>
    </lineage>
</organism>
<gene>
    <name evidence="5" type="ORF">GH811_16650</name>
</gene>
<reference evidence="5 6" key="1">
    <citation type="journal article" date="2020" name="mSystems">
        <title>Defining Genomic and Predicted Metabolic Features of the Acetobacterium Genus.</title>
        <authorList>
            <person name="Ross D.E."/>
            <person name="Marshall C.W."/>
            <person name="Gulliver D."/>
            <person name="May H.D."/>
            <person name="Norman R.S."/>
        </authorList>
    </citation>
    <scope>NUCLEOTIDE SEQUENCE [LARGE SCALE GENOMIC DNA]</scope>
    <source>
        <strain evidence="5 6">DSM 4132</strain>
    </source>
</reference>
<dbReference type="InterPro" id="IPR023187">
    <property type="entry name" value="Tscrpt_reg_MarR-type_CS"/>
</dbReference>
<keyword evidence="6" id="KW-1185">Reference proteome</keyword>
<evidence type="ECO:0000256" key="1">
    <source>
        <dbReference type="ARBA" id="ARBA00023015"/>
    </source>
</evidence>
<dbReference type="Pfam" id="PF13463">
    <property type="entry name" value="HTH_27"/>
    <property type="match status" value="1"/>
</dbReference>
<comment type="caution">
    <text evidence="5">The sequence shown here is derived from an EMBL/GenBank/DDBJ whole genome shotgun (WGS) entry which is preliminary data.</text>
</comment>
<dbReference type="SUPFAM" id="SSF46785">
    <property type="entry name" value="Winged helix' DNA-binding domain"/>
    <property type="match status" value="1"/>
</dbReference>
<proteinExistence type="predicted"/>
<dbReference type="InterPro" id="IPR036390">
    <property type="entry name" value="WH_DNA-bd_sf"/>
</dbReference>
<evidence type="ECO:0000313" key="5">
    <source>
        <dbReference type="EMBL" id="MBC3901242.1"/>
    </source>
</evidence>
<dbReference type="PANTHER" id="PTHR42756">
    <property type="entry name" value="TRANSCRIPTIONAL REGULATOR, MARR"/>
    <property type="match status" value="1"/>
</dbReference>
<evidence type="ECO:0000313" key="6">
    <source>
        <dbReference type="Proteomes" id="UP000622405"/>
    </source>
</evidence>
<dbReference type="InterPro" id="IPR000835">
    <property type="entry name" value="HTH_MarR-typ"/>
</dbReference>
<evidence type="ECO:0000259" key="4">
    <source>
        <dbReference type="PROSITE" id="PS50995"/>
    </source>
</evidence>
<name>A0ABR6Z179_9FIRM</name>
<dbReference type="InterPro" id="IPR036388">
    <property type="entry name" value="WH-like_DNA-bd_sf"/>
</dbReference>
<accession>A0ABR6Z179</accession>
<evidence type="ECO:0000256" key="2">
    <source>
        <dbReference type="ARBA" id="ARBA00023125"/>
    </source>
</evidence>
<dbReference type="PANTHER" id="PTHR42756:SF1">
    <property type="entry name" value="TRANSCRIPTIONAL REPRESSOR OF EMRAB OPERON"/>
    <property type="match status" value="1"/>
</dbReference>
<dbReference type="Proteomes" id="UP000622405">
    <property type="component" value="Unassembled WGS sequence"/>
</dbReference>
<dbReference type="GO" id="GO:0003677">
    <property type="term" value="F:DNA binding"/>
    <property type="evidence" value="ECO:0007669"/>
    <property type="project" value="UniProtKB-KW"/>
</dbReference>
<evidence type="ECO:0000256" key="3">
    <source>
        <dbReference type="ARBA" id="ARBA00023163"/>
    </source>
</evidence>
<sequence>MKEKKQIEAELVLYNHIFKETGAVYNELARLSTLPASEYWVLYYLFVTNGQGTQKDICDQYCMSKQTVNTAQKHLETKGYLRCRTDQNDKRSKQMMLTEKGLAFANDKLAPVLMAENRVFFRMGEEGRRQLIEGSRLYLKLLEQETWDLIKPDEQLLTDLNDK</sequence>
<dbReference type="EMBL" id="WJBE01000023">
    <property type="protein sequence ID" value="MBC3901242.1"/>
    <property type="molecule type" value="Genomic_DNA"/>
</dbReference>
<keyword evidence="3" id="KW-0804">Transcription</keyword>
<protein>
    <submittedName>
        <fullName evidence="5">Winged helix DNA-binding protein</fullName>
    </submittedName>
</protein>
<dbReference type="PROSITE" id="PS01117">
    <property type="entry name" value="HTH_MARR_1"/>
    <property type="match status" value="1"/>
</dbReference>
<dbReference type="Gene3D" id="1.10.10.10">
    <property type="entry name" value="Winged helix-like DNA-binding domain superfamily/Winged helix DNA-binding domain"/>
    <property type="match status" value="1"/>
</dbReference>
<feature type="domain" description="HTH marR-type" evidence="4">
    <location>
        <begin position="1"/>
        <end position="143"/>
    </location>
</feature>
<keyword evidence="1" id="KW-0805">Transcription regulation</keyword>